<dbReference type="KEGG" id="afg:AFULGI_00016610"/>
<evidence type="ECO:0000313" key="1">
    <source>
        <dbReference type="EMBL" id="AIG98420.1"/>
    </source>
</evidence>
<organism evidence="1 2">
    <name type="scientific">Archaeoglobus fulgidus DSM 8774</name>
    <dbReference type="NCBI Taxonomy" id="1344584"/>
    <lineage>
        <taxon>Archaea</taxon>
        <taxon>Methanobacteriati</taxon>
        <taxon>Methanobacteriota</taxon>
        <taxon>Archaeoglobi</taxon>
        <taxon>Archaeoglobales</taxon>
        <taxon>Archaeoglobaceae</taxon>
        <taxon>Archaeoglobus</taxon>
    </lineage>
</organism>
<sequence length="179" mass="21149">MVLFCGECFHFGYTKYYNEYYDYDGFEEKVDDYGDLAEVYCPCCHNDRFLEADLDEDLVKALKEFDKLVPELKIELTTACDFREEFSIAKEFSISVLIFAAAGLCKLRIKYYYDESWRTEEFKEDIYRILERAIKNDLKAVINAVKLLSRTSVKEKVGNVVDWIEKYIREHPELLANCI</sequence>
<evidence type="ECO:0000313" key="2">
    <source>
        <dbReference type="Proteomes" id="UP000028501"/>
    </source>
</evidence>
<protein>
    <submittedName>
        <fullName evidence="1">Uncharacterized protein</fullName>
    </submittedName>
</protein>
<dbReference type="HOGENOM" id="CLU_1500224_0_0_2"/>
<dbReference type="AlphaFoldDB" id="A0A075WDB6"/>
<accession>A0A075WDB6</accession>
<gene>
    <name evidence="1" type="ORF">AFULGI_00016610</name>
</gene>
<dbReference type="EMBL" id="CP006577">
    <property type="protein sequence ID" value="AIG98420.1"/>
    <property type="molecule type" value="Genomic_DNA"/>
</dbReference>
<reference evidence="1 2" key="1">
    <citation type="submission" date="2013-07" db="EMBL/GenBank/DDBJ databases">
        <title>Genome of Archaeoglobus fulgidus.</title>
        <authorList>
            <person name="Fiebig A."/>
            <person name="Birkeland N.-K."/>
        </authorList>
    </citation>
    <scope>NUCLEOTIDE SEQUENCE [LARGE SCALE GENOMIC DNA]</scope>
    <source>
        <strain evidence="1 2">DSM 8774</strain>
    </source>
</reference>
<proteinExistence type="predicted"/>
<dbReference type="RefSeq" id="WP_048095806.1">
    <property type="nucleotide sequence ID" value="NZ_CP006577.1"/>
</dbReference>
<dbReference type="GeneID" id="24795162"/>
<dbReference type="Proteomes" id="UP000028501">
    <property type="component" value="Chromosome"/>
</dbReference>
<name>A0A075WDB6_ARCFL</name>